<gene>
    <name evidence="1" type="ORF">HPB50_001488</name>
</gene>
<proteinExistence type="predicted"/>
<reference evidence="1" key="1">
    <citation type="submission" date="2020-05" db="EMBL/GenBank/DDBJ databases">
        <title>Large-scale comparative analyses of tick genomes elucidate their genetic diversity and vector capacities.</title>
        <authorList>
            <person name="Jia N."/>
            <person name="Wang J."/>
            <person name="Shi W."/>
            <person name="Du L."/>
            <person name="Sun Y."/>
            <person name="Zhan W."/>
            <person name="Jiang J."/>
            <person name="Wang Q."/>
            <person name="Zhang B."/>
            <person name="Ji P."/>
            <person name="Sakyi L.B."/>
            <person name="Cui X."/>
            <person name="Yuan T."/>
            <person name="Jiang B."/>
            <person name="Yang W."/>
            <person name="Lam T.T.-Y."/>
            <person name="Chang Q."/>
            <person name="Ding S."/>
            <person name="Wang X."/>
            <person name="Zhu J."/>
            <person name="Ruan X."/>
            <person name="Zhao L."/>
            <person name="Wei J."/>
            <person name="Que T."/>
            <person name="Du C."/>
            <person name="Cheng J."/>
            <person name="Dai P."/>
            <person name="Han X."/>
            <person name="Huang E."/>
            <person name="Gao Y."/>
            <person name="Liu J."/>
            <person name="Shao H."/>
            <person name="Ye R."/>
            <person name="Li L."/>
            <person name="Wei W."/>
            <person name="Wang X."/>
            <person name="Wang C."/>
            <person name="Yang T."/>
            <person name="Huo Q."/>
            <person name="Li W."/>
            <person name="Guo W."/>
            <person name="Chen H."/>
            <person name="Zhou L."/>
            <person name="Ni X."/>
            <person name="Tian J."/>
            <person name="Zhou Y."/>
            <person name="Sheng Y."/>
            <person name="Liu T."/>
            <person name="Pan Y."/>
            <person name="Xia L."/>
            <person name="Li J."/>
            <person name="Zhao F."/>
            <person name="Cao W."/>
        </authorList>
    </citation>
    <scope>NUCLEOTIDE SEQUENCE</scope>
    <source>
        <strain evidence="1">Hyas-2018</strain>
    </source>
</reference>
<accession>A0ACB7RTP4</accession>
<evidence type="ECO:0000313" key="1">
    <source>
        <dbReference type="EMBL" id="KAH6925182.1"/>
    </source>
</evidence>
<sequence>MASQRSNARGGPSTSRDPPTTCSASFKPELDVKAANDRATDPQGVGASANVARNVPSENSVTTTELEDWPVDLIPPTGAAGLAPLERSNAAPGRTAHAEDPNSPVSDGRYQLEALFCATCSHLVMLCHNLLHNIVAPQADHWCRPPAEYANLTLAQWRSVSEPSDDRGQPRRCERFVPPLSVLAANRTTLPCDSVVYDASSHGRTIVGDWNLACDRGWLLPASFAAYMWGAALGALVAGHVADKVGRRPATLVATFGLLGCGMGICFADTFLEFAALRFGVSAFVCGVQVTTYVLLFEVTARARRTLYCVVATGVGLTFGPILVYALVELSRSWVVTQAIVMLPTSLLGLAVLCTTEESPRWLLAKLDLQRTESAALQAAMLNRGGDLQDALTDRRLQTAQAQSHSLPKTANPEASKDRGGCLLLRPRLLRPVVAVLYWCWFTALLSYYSHAMMRARFGVGTATASWLNLTAVVLQMPGSVATYLSMRRLGRRSTLWLLLCLLSLVAAMDAVMLSARGHRDHAVLFLYALTGVLVDQYVMLLFAYSVEIFPTCSRGAAVSGANFCGRLGAASAPALSSLLGAAGLGGEAVPEIALLSLMAALAGLGALSLPDTVSLAMWDRMEEEGFAGKRLLRLPRDLTRASTLGVS</sequence>
<organism evidence="1 2">
    <name type="scientific">Hyalomma asiaticum</name>
    <name type="common">Tick</name>
    <dbReference type="NCBI Taxonomy" id="266040"/>
    <lineage>
        <taxon>Eukaryota</taxon>
        <taxon>Metazoa</taxon>
        <taxon>Ecdysozoa</taxon>
        <taxon>Arthropoda</taxon>
        <taxon>Chelicerata</taxon>
        <taxon>Arachnida</taxon>
        <taxon>Acari</taxon>
        <taxon>Parasitiformes</taxon>
        <taxon>Ixodida</taxon>
        <taxon>Ixodoidea</taxon>
        <taxon>Ixodidae</taxon>
        <taxon>Hyalomminae</taxon>
        <taxon>Hyalomma</taxon>
    </lineage>
</organism>
<name>A0ACB7RTP4_HYAAI</name>
<dbReference type="EMBL" id="CM023487">
    <property type="protein sequence ID" value="KAH6925182.1"/>
    <property type="molecule type" value="Genomic_DNA"/>
</dbReference>
<evidence type="ECO:0000313" key="2">
    <source>
        <dbReference type="Proteomes" id="UP000821845"/>
    </source>
</evidence>
<keyword evidence="2" id="KW-1185">Reference proteome</keyword>
<protein>
    <submittedName>
        <fullName evidence="1">Uncharacterized protein</fullName>
    </submittedName>
</protein>
<comment type="caution">
    <text evidence="1">The sequence shown here is derived from an EMBL/GenBank/DDBJ whole genome shotgun (WGS) entry which is preliminary data.</text>
</comment>
<dbReference type="Proteomes" id="UP000821845">
    <property type="component" value="Chromosome 7"/>
</dbReference>